<evidence type="ECO:0000259" key="1">
    <source>
        <dbReference type="PROSITE" id="PS50878"/>
    </source>
</evidence>
<dbReference type="AlphaFoldDB" id="A0A4Y2EFY7"/>
<dbReference type="InterPro" id="IPR000477">
    <property type="entry name" value="RT_dom"/>
</dbReference>
<dbReference type="InterPro" id="IPR043502">
    <property type="entry name" value="DNA/RNA_pol_sf"/>
</dbReference>
<evidence type="ECO:0000313" key="2">
    <source>
        <dbReference type="EMBL" id="GBM28073.1"/>
    </source>
</evidence>
<dbReference type="PANTHER" id="PTHR19446">
    <property type="entry name" value="REVERSE TRANSCRIPTASES"/>
    <property type="match status" value="1"/>
</dbReference>
<proteinExistence type="predicted"/>
<keyword evidence="3" id="KW-1185">Reference proteome</keyword>
<accession>A0A4Y2EFY7</accession>
<dbReference type="Proteomes" id="UP000499080">
    <property type="component" value="Unassembled WGS sequence"/>
</dbReference>
<sequence>MELFNTCLKLAKFPDPLEVGNIILFHKHGKSKKEASSYRPISRLPTIGKILEKLLTQRLNFHLEKNNRLSNLQYRFREGRSTEMAITKLLDTIHKAKNRKVILNTCEGPAIRDQKQGCPQGSCSGSALWNLVANEILQENWPINTSIQAFADDFVLVSFPCPD</sequence>
<dbReference type="Pfam" id="PF00078">
    <property type="entry name" value="RVT_1"/>
    <property type="match status" value="1"/>
</dbReference>
<protein>
    <recommendedName>
        <fullName evidence="1">Reverse transcriptase domain-containing protein</fullName>
    </recommendedName>
</protein>
<dbReference type="EMBL" id="BGPR01000602">
    <property type="protein sequence ID" value="GBM28073.1"/>
    <property type="molecule type" value="Genomic_DNA"/>
</dbReference>
<name>A0A4Y2EFY7_ARAVE</name>
<dbReference type="OrthoDB" id="6437148at2759"/>
<feature type="domain" description="Reverse transcriptase" evidence="1">
    <location>
        <begin position="6"/>
        <end position="163"/>
    </location>
</feature>
<organism evidence="2 3">
    <name type="scientific">Araneus ventricosus</name>
    <name type="common">Orbweaver spider</name>
    <name type="synonym">Epeira ventricosa</name>
    <dbReference type="NCBI Taxonomy" id="182803"/>
    <lineage>
        <taxon>Eukaryota</taxon>
        <taxon>Metazoa</taxon>
        <taxon>Ecdysozoa</taxon>
        <taxon>Arthropoda</taxon>
        <taxon>Chelicerata</taxon>
        <taxon>Arachnida</taxon>
        <taxon>Araneae</taxon>
        <taxon>Araneomorphae</taxon>
        <taxon>Entelegynae</taxon>
        <taxon>Araneoidea</taxon>
        <taxon>Araneidae</taxon>
        <taxon>Araneus</taxon>
    </lineage>
</organism>
<dbReference type="PROSITE" id="PS50878">
    <property type="entry name" value="RT_POL"/>
    <property type="match status" value="1"/>
</dbReference>
<dbReference type="GO" id="GO:0071897">
    <property type="term" value="P:DNA biosynthetic process"/>
    <property type="evidence" value="ECO:0007669"/>
    <property type="project" value="UniProtKB-ARBA"/>
</dbReference>
<reference evidence="2 3" key="1">
    <citation type="journal article" date="2019" name="Sci. Rep.">
        <title>Orb-weaving spider Araneus ventricosus genome elucidates the spidroin gene catalogue.</title>
        <authorList>
            <person name="Kono N."/>
            <person name="Nakamura H."/>
            <person name="Ohtoshi R."/>
            <person name="Moran D.A.P."/>
            <person name="Shinohara A."/>
            <person name="Yoshida Y."/>
            <person name="Fujiwara M."/>
            <person name="Mori M."/>
            <person name="Tomita M."/>
            <person name="Arakawa K."/>
        </authorList>
    </citation>
    <scope>NUCLEOTIDE SEQUENCE [LARGE SCALE GENOMIC DNA]</scope>
</reference>
<dbReference type="SUPFAM" id="SSF56672">
    <property type="entry name" value="DNA/RNA polymerases"/>
    <property type="match status" value="1"/>
</dbReference>
<comment type="caution">
    <text evidence="2">The sequence shown here is derived from an EMBL/GenBank/DDBJ whole genome shotgun (WGS) entry which is preliminary data.</text>
</comment>
<gene>
    <name evidence="2" type="ORF">AVEN_66560_1</name>
</gene>
<evidence type="ECO:0000313" key="3">
    <source>
        <dbReference type="Proteomes" id="UP000499080"/>
    </source>
</evidence>